<name>A0A2H0B731_9BACT</name>
<reference evidence="7 8" key="1">
    <citation type="submission" date="2017-09" db="EMBL/GenBank/DDBJ databases">
        <title>Depth-based differentiation of microbial function through sediment-hosted aquifers and enrichment of novel symbionts in the deep terrestrial subsurface.</title>
        <authorList>
            <person name="Probst A.J."/>
            <person name="Ladd B."/>
            <person name="Jarett J.K."/>
            <person name="Geller-Mcgrath D.E."/>
            <person name="Sieber C.M."/>
            <person name="Emerson J.B."/>
            <person name="Anantharaman K."/>
            <person name="Thomas B.C."/>
            <person name="Malmstrom R."/>
            <person name="Stieglmeier M."/>
            <person name="Klingl A."/>
            <person name="Woyke T."/>
            <person name="Ryan C.M."/>
            <person name="Banfield J.F."/>
        </authorList>
    </citation>
    <scope>NUCLEOTIDE SEQUENCE [LARGE SCALE GENOMIC DNA]</scope>
    <source>
        <strain evidence="7">CG23_combo_of_CG06-09_8_20_14_all_34_8</strain>
    </source>
</reference>
<dbReference type="InterPro" id="IPR013325">
    <property type="entry name" value="RNA_pol_sigma_r2"/>
</dbReference>
<comment type="similarity">
    <text evidence="1">Belongs to the sigma-70 factor family. ECF subfamily.</text>
</comment>
<evidence type="ECO:0008006" key="9">
    <source>
        <dbReference type="Google" id="ProtNLM"/>
    </source>
</evidence>
<dbReference type="EMBL" id="PCSR01000014">
    <property type="protein sequence ID" value="PIP53503.1"/>
    <property type="molecule type" value="Genomic_DNA"/>
</dbReference>
<dbReference type="Pfam" id="PF04542">
    <property type="entry name" value="Sigma70_r2"/>
    <property type="match status" value="1"/>
</dbReference>
<dbReference type="SUPFAM" id="SSF88659">
    <property type="entry name" value="Sigma3 and sigma4 domains of RNA polymerase sigma factors"/>
    <property type="match status" value="1"/>
</dbReference>
<gene>
    <name evidence="7" type="ORF">COX08_00650</name>
</gene>
<sequence length="182" mass="21723">MINFNSFTDEKLVEYVRTQDQESYRELVKRFQSKLLRYATYLTNDEHRAADVVQESFIKAYVNLNSFDINKSFSTWIYRIVHNEAINIIKKYQKEISRDDKFDIPDDKNMELDFTQKELRNQIKKCLKQLSLAYREPISLMYLEGYDYKQISDILRIPIGTVGTRINRAKKMLAKLCQNLKP</sequence>
<evidence type="ECO:0000256" key="3">
    <source>
        <dbReference type="ARBA" id="ARBA00023082"/>
    </source>
</evidence>
<dbReference type="Pfam" id="PF08281">
    <property type="entry name" value="Sigma70_r4_2"/>
    <property type="match status" value="1"/>
</dbReference>
<accession>A0A2H0B731</accession>
<evidence type="ECO:0000259" key="5">
    <source>
        <dbReference type="Pfam" id="PF04542"/>
    </source>
</evidence>
<organism evidence="7 8">
    <name type="scientific">Candidatus Beckwithbacteria bacterium CG23_combo_of_CG06-09_8_20_14_all_34_8</name>
    <dbReference type="NCBI Taxonomy" id="1974497"/>
    <lineage>
        <taxon>Bacteria</taxon>
        <taxon>Candidatus Beckwithiibacteriota</taxon>
    </lineage>
</organism>
<keyword evidence="3" id="KW-0731">Sigma factor</keyword>
<dbReference type="GO" id="GO:0016987">
    <property type="term" value="F:sigma factor activity"/>
    <property type="evidence" value="ECO:0007669"/>
    <property type="project" value="UniProtKB-KW"/>
</dbReference>
<dbReference type="PANTHER" id="PTHR43133">
    <property type="entry name" value="RNA POLYMERASE ECF-TYPE SIGMA FACTO"/>
    <property type="match status" value="1"/>
</dbReference>
<dbReference type="Gene3D" id="1.10.1740.10">
    <property type="match status" value="1"/>
</dbReference>
<dbReference type="InterPro" id="IPR039425">
    <property type="entry name" value="RNA_pol_sigma-70-like"/>
</dbReference>
<evidence type="ECO:0000256" key="1">
    <source>
        <dbReference type="ARBA" id="ARBA00010641"/>
    </source>
</evidence>
<evidence type="ECO:0000313" key="7">
    <source>
        <dbReference type="EMBL" id="PIP53503.1"/>
    </source>
</evidence>
<dbReference type="SUPFAM" id="SSF88946">
    <property type="entry name" value="Sigma2 domain of RNA polymerase sigma factors"/>
    <property type="match status" value="1"/>
</dbReference>
<keyword evidence="4" id="KW-0804">Transcription</keyword>
<evidence type="ECO:0000256" key="4">
    <source>
        <dbReference type="ARBA" id="ARBA00023163"/>
    </source>
</evidence>
<feature type="domain" description="RNA polymerase sigma-70 region 2" evidence="5">
    <location>
        <begin position="27"/>
        <end position="93"/>
    </location>
</feature>
<dbReference type="InterPro" id="IPR013324">
    <property type="entry name" value="RNA_pol_sigma_r3/r4-like"/>
</dbReference>
<dbReference type="Gene3D" id="1.10.10.10">
    <property type="entry name" value="Winged helix-like DNA-binding domain superfamily/Winged helix DNA-binding domain"/>
    <property type="match status" value="1"/>
</dbReference>
<dbReference type="InterPro" id="IPR013249">
    <property type="entry name" value="RNA_pol_sigma70_r4_t2"/>
</dbReference>
<dbReference type="InterPro" id="IPR007627">
    <property type="entry name" value="RNA_pol_sigma70_r2"/>
</dbReference>
<protein>
    <recommendedName>
        <fullName evidence="9">RNA polymerase subunit sigma-24</fullName>
    </recommendedName>
</protein>
<evidence type="ECO:0000256" key="2">
    <source>
        <dbReference type="ARBA" id="ARBA00023015"/>
    </source>
</evidence>
<evidence type="ECO:0000259" key="6">
    <source>
        <dbReference type="Pfam" id="PF08281"/>
    </source>
</evidence>
<keyword evidence="2" id="KW-0805">Transcription regulation</keyword>
<dbReference type="CDD" id="cd06171">
    <property type="entry name" value="Sigma70_r4"/>
    <property type="match status" value="1"/>
</dbReference>
<dbReference type="InterPro" id="IPR036388">
    <property type="entry name" value="WH-like_DNA-bd_sf"/>
</dbReference>
<proteinExistence type="inferred from homology"/>
<dbReference type="GO" id="GO:0006352">
    <property type="term" value="P:DNA-templated transcription initiation"/>
    <property type="evidence" value="ECO:0007669"/>
    <property type="project" value="InterPro"/>
</dbReference>
<comment type="caution">
    <text evidence="7">The sequence shown here is derived from an EMBL/GenBank/DDBJ whole genome shotgun (WGS) entry which is preliminary data.</text>
</comment>
<feature type="domain" description="RNA polymerase sigma factor 70 region 4 type 2" evidence="6">
    <location>
        <begin position="121"/>
        <end position="173"/>
    </location>
</feature>
<dbReference type="GO" id="GO:0003677">
    <property type="term" value="F:DNA binding"/>
    <property type="evidence" value="ECO:0007669"/>
    <property type="project" value="InterPro"/>
</dbReference>
<dbReference type="NCBIfam" id="TIGR02937">
    <property type="entry name" value="sigma70-ECF"/>
    <property type="match status" value="1"/>
</dbReference>
<dbReference type="AlphaFoldDB" id="A0A2H0B731"/>
<dbReference type="InterPro" id="IPR014284">
    <property type="entry name" value="RNA_pol_sigma-70_dom"/>
</dbReference>
<evidence type="ECO:0000313" key="8">
    <source>
        <dbReference type="Proteomes" id="UP000229459"/>
    </source>
</evidence>
<dbReference type="Proteomes" id="UP000229459">
    <property type="component" value="Unassembled WGS sequence"/>
</dbReference>
<dbReference type="PANTHER" id="PTHR43133:SF51">
    <property type="entry name" value="RNA POLYMERASE SIGMA FACTOR"/>
    <property type="match status" value="1"/>
</dbReference>